<keyword evidence="2" id="KW-1185">Reference proteome</keyword>
<evidence type="ECO:0000313" key="2">
    <source>
        <dbReference type="Proteomes" id="UP000316759"/>
    </source>
</evidence>
<evidence type="ECO:0008006" key="3">
    <source>
        <dbReference type="Google" id="ProtNLM"/>
    </source>
</evidence>
<organism evidence="1 2">
    <name type="scientific">Fasciola gigantica</name>
    <name type="common">Giant liver fluke</name>
    <dbReference type="NCBI Taxonomy" id="46835"/>
    <lineage>
        <taxon>Eukaryota</taxon>
        <taxon>Metazoa</taxon>
        <taxon>Spiralia</taxon>
        <taxon>Lophotrochozoa</taxon>
        <taxon>Platyhelminthes</taxon>
        <taxon>Trematoda</taxon>
        <taxon>Digenea</taxon>
        <taxon>Plagiorchiida</taxon>
        <taxon>Echinostomata</taxon>
        <taxon>Echinostomatoidea</taxon>
        <taxon>Fasciolidae</taxon>
        <taxon>Fasciola</taxon>
    </lineage>
</organism>
<dbReference type="Proteomes" id="UP000316759">
    <property type="component" value="Unassembled WGS sequence"/>
</dbReference>
<gene>
    <name evidence="1" type="ORF">FGIG_01096</name>
</gene>
<evidence type="ECO:0000313" key="1">
    <source>
        <dbReference type="EMBL" id="TPP57101.1"/>
    </source>
</evidence>
<protein>
    <recommendedName>
        <fullName evidence="3">C-type lectin domain-containing protein</fullName>
    </recommendedName>
</protein>
<comment type="caution">
    <text evidence="1">The sequence shown here is derived from an EMBL/GenBank/DDBJ whole genome shotgun (WGS) entry which is preliminary data.</text>
</comment>
<dbReference type="EMBL" id="SUNJ01013650">
    <property type="protein sequence ID" value="TPP57101.1"/>
    <property type="molecule type" value="Genomic_DNA"/>
</dbReference>
<dbReference type="AlphaFoldDB" id="A0A504Y948"/>
<accession>A0A504Y948</accession>
<sequence>MHAIPYEGTYCDAHALCETEGQARGLRLFTPGRNAPLITSIVPSVGIVFTGTTALLNQSTNLREGWRYGDPGWSWYTTYANDTSIPWYGEEPNLFQASVALYYWHMLCDDYQFTYKSTYVVCEMSIFQVNGSVEIFKRNWPYPISTPFLTNSRSIGCFDFMAETTLIGCACK</sequence>
<reference evidence="1 2" key="1">
    <citation type="submission" date="2019-04" db="EMBL/GenBank/DDBJ databases">
        <title>Annotation for the trematode Fasciola gigantica.</title>
        <authorList>
            <person name="Choi Y.-J."/>
        </authorList>
    </citation>
    <scope>NUCLEOTIDE SEQUENCE [LARGE SCALE GENOMIC DNA]</scope>
    <source>
        <strain evidence="1">Uganda_cow_1</strain>
    </source>
</reference>
<proteinExistence type="predicted"/>
<name>A0A504Y948_FASGI</name>